<dbReference type="EMBL" id="JAUIZM010000010">
    <property type="protein sequence ID" value="KAK1362243.1"/>
    <property type="molecule type" value="Genomic_DNA"/>
</dbReference>
<dbReference type="GO" id="GO:0048367">
    <property type="term" value="P:shoot system development"/>
    <property type="evidence" value="ECO:0007669"/>
    <property type="project" value="InterPro"/>
</dbReference>
<dbReference type="PANTHER" id="PTHR33070">
    <property type="entry name" value="OS06G0725500 PROTEIN"/>
    <property type="match status" value="1"/>
</dbReference>
<accession>A0AAD8H976</accession>
<reference evidence="1" key="2">
    <citation type="submission" date="2023-05" db="EMBL/GenBank/DDBJ databases">
        <authorList>
            <person name="Schelkunov M.I."/>
        </authorList>
    </citation>
    <scope>NUCLEOTIDE SEQUENCE</scope>
    <source>
        <strain evidence="1">Hsosn_3</strain>
        <tissue evidence="1">Leaf</tissue>
    </source>
</reference>
<protein>
    <submittedName>
        <fullName evidence="1">Uncharacterized protein</fullName>
    </submittedName>
</protein>
<name>A0AAD8H976_9APIA</name>
<dbReference type="Pfam" id="PF03087">
    <property type="entry name" value="BPS1"/>
    <property type="match status" value="1"/>
</dbReference>
<dbReference type="InterPro" id="IPR004320">
    <property type="entry name" value="BPS1_pln"/>
</dbReference>
<comment type="caution">
    <text evidence="1">The sequence shown here is derived from an EMBL/GenBank/DDBJ whole genome shotgun (WGS) entry which is preliminary data.</text>
</comment>
<dbReference type="GO" id="GO:0048364">
    <property type="term" value="P:root development"/>
    <property type="evidence" value="ECO:0007669"/>
    <property type="project" value="InterPro"/>
</dbReference>
<evidence type="ECO:0000313" key="1">
    <source>
        <dbReference type="EMBL" id="KAK1362243.1"/>
    </source>
</evidence>
<dbReference type="Proteomes" id="UP001237642">
    <property type="component" value="Unassembled WGS sequence"/>
</dbReference>
<sequence length="141" mass="15771">MVRPNISLPHLNEDSDLVAIVDMVREVQSVNFSVFKSVLSHVSGTKATSNQSGWLKVSKFMQPTRVSFGKKETEGDELKKIDEALNALTTQKSCKDINTVKNVLKQLQTVECSIQEVEEGLEPIFRCLLNTRVSVLNVLDH</sequence>
<organism evidence="1 2">
    <name type="scientific">Heracleum sosnowskyi</name>
    <dbReference type="NCBI Taxonomy" id="360622"/>
    <lineage>
        <taxon>Eukaryota</taxon>
        <taxon>Viridiplantae</taxon>
        <taxon>Streptophyta</taxon>
        <taxon>Embryophyta</taxon>
        <taxon>Tracheophyta</taxon>
        <taxon>Spermatophyta</taxon>
        <taxon>Magnoliopsida</taxon>
        <taxon>eudicotyledons</taxon>
        <taxon>Gunneridae</taxon>
        <taxon>Pentapetalae</taxon>
        <taxon>asterids</taxon>
        <taxon>campanulids</taxon>
        <taxon>Apiales</taxon>
        <taxon>Apiaceae</taxon>
        <taxon>Apioideae</taxon>
        <taxon>apioid superclade</taxon>
        <taxon>Tordylieae</taxon>
        <taxon>Tordyliinae</taxon>
        <taxon>Heracleum</taxon>
    </lineage>
</organism>
<evidence type="ECO:0000313" key="2">
    <source>
        <dbReference type="Proteomes" id="UP001237642"/>
    </source>
</evidence>
<gene>
    <name evidence="1" type="ORF">POM88_046717</name>
</gene>
<reference evidence="1" key="1">
    <citation type="submission" date="2023-02" db="EMBL/GenBank/DDBJ databases">
        <title>Genome of toxic invasive species Heracleum sosnowskyi carries increased number of genes despite the absence of recent whole-genome duplications.</title>
        <authorList>
            <person name="Schelkunov M."/>
            <person name="Shtratnikova V."/>
            <person name="Makarenko M."/>
            <person name="Klepikova A."/>
            <person name="Omelchenko D."/>
            <person name="Novikova G."/>
            <person name="Obukhova E."/>
            <person name="Bogdanov V."/>
            <person name="Penin A."/>
            <person name="Logacheva M."/>
        </authorList>
    </citation>
    <scope>NUCLEOTIDE SEQUENCE</scope>
    <source>
        <strain evidence="1">Hsosn_3</strain>
        <tissue evidence="1">Leaf</tissue>
    </source>
</reference>
<dbReference type="PANTHER" id="PTHR33070:SF115">
    <property type="entry name" value="T23E18.15"/>
    <property type="match status" value="1"/>
</dbReference>
<proteinExistence type="predicted"/>
<dbReference type="AlphaFoldDB" id="A0AAD8H976"/>
<keyword evidence="2" id="KW-1185">Reference proteome</keyword>